<keyword evidence="3 5" id="KW-0067">ATP-binding</keyword>
<proteinExistence type="predicted"/>
<organism evidence="5 6">
    <name type="scientific">Formimonas warabiya</name>
    <dbReference type="NCBI Taxonomy" id="1761012"/>
    <lineage>
        <taxon>Bacteria</taxon>
        <taxon>Bacillati</taxon>
        <taxon>Bacillota</taxon>
        <taxon>Clostridia</taxon>
        <taxon>Eubacteriales</taxon>
        <taxon>Peptococcaceae</taxon>
        <taxon>Candidatus Formimonas</taxon>
    </lineage>
</organism>
<dbReference type="PROSITE" id="PS00211">
    <property type="entry name" value="ABC_TRANSPORTER_1"/>
    <property type="match status" value="1"/>
</dbReference>
<keyword evidence="6" id="KW-1185">Reference proteome</keyword>
<evidence type="ECO:0000259" key="4">
    <source>
        <dbReference type="PROSITE" id="PS50893"/>
    </source>
</evidence>
<dbReference type="OrthoDB" id="9804819at2"/>
<gene>
    <name evidence="5" type="ORF">DCMF_25035</name>
</gene>
<dbReference type="PROSITE" id="PS50893">
    <property type="entry name" value="ABC_TRANSPORTER_2"/>
    <property type="match status" value="1"/>
</dbReference>
<keyword evidence="2" id="KW-0547">Nucleotide-binding</keyword>
<dbReference type="PANTHER" id="PTHR42711:SF18">
    <property type="entry name" value="ABC TRANSPORTER, ATP-BINDING PROTEIN"/>
    <property type="match status" value="1"/>
</dbReference>
<dbReference type="InterPro" id="IPR003593">
    <property type="entry name" value="AAA+_ATPase"/>
</dbReference>
<dbReference type="Gene3D" id="3.40.50.300">
    <property type="entry name" value="P-loop containing nucleotide triphosphate hydrolases"/>
    <property type="match status" value="1"/>
</dbReference>
<feature type="domain" description="ABC transporter" evidence="4">
    <location>
        <begin position="2"/>
        <end position="232"/>
    </location>
</feature>
<evidence type="ECO:0000256" key="3">
    <source>
        <dbReference type="ARBA" id="ARBA00022840"/>
    </source>
</evidence>
<dbReference type="RefSeq" id="WP_148136953.1">
    <property type="nucleotide sequence ID" value="NZ_CP017634.1"/>
</dbReference>
<dbReference type="SUPFAM" id="SSF52540">
    <property type="entry name" value="P-loop containing nucleoside triphosphate hydrolases"/>
    <property type="match status" value="1"/>
</dbReference>
<dbReference type="AlphaFoldDB" id="A0A3G1KYJ2"/>
<dbReference type="Proteomes" id="UP000323521">
    <property type="component" value="Chromosome"/>
</dbReference>
<dbReference type="KEGG" id="fwa:DCMF_25035"/>
<dbReference type="InterPro" id="IPR027417">
    <property type="entry name" value="P-loop_NTPase"/>
</dbReference>
<dbReference type="SMART" id="SM00382">
    <property type="entry name" value="AAA"/>
    <property type="match status" value="1"/>
</dbReference>
<dbReference type="PANTHER" id="PTHR42711">
    <property type="entry name" value="ABC TRANSPORTER ATP-BINDING PROTEIN"/>
    <property type="match status" value="1"/>
</dbReference>
<sequence>MLVFHNLTKKYGDITAVDQLNLTIAKGEFFGLLGPNGAGKTTTIRMLSTLTVPTEGAVYIDGEKTGRNRTDVKAKIGSVSQHLNLENELTAWQSLEFHGCLYGMKTELRRKRIQELLEFTGLADRAGDLVRKFSGGMKRKLMIARALMHGPQILLLDEPTVGLDAAVRRKIWDLMKELNKNGLTVLLTTHYMEEAENLCTRIGLMDGGKLIELDTPQRLIEKTGKIVLEYFHQGTTKRRFFLSEEEAVRWAAGIQGRVKIRPANLEDIFVCLTN</sequence>
<evidence type="ECO:0000313" key="6">
    <source>
        <dbReference type="Proteomes" id="UP000323521"/>
    </source>
</evidence>
<accession>A0A3G1KYJ2</accession>
<evidence type="ECO:0000256" key="1">
    <source>
        <dbReference type="ARBA" id="ARBA00022448"/>
    </source>
</evidence>
<dbReference type="Pfam" id="PF00005">
    <property type="entry name" value="ABC_tran"/>
    <property type="match status" value="1"/>
</dbReference>
<evidence type="ECO:0000256" key="2">
    <source>
        <dbReference type="ARBA" id="ARBA00022741"/>
    </source>
</evidence>
<name>A0A3G1KYJ2_FORW1</name>
<evidence type="ECO:0000313" key="5">
    <source>
        <dbReference type="EMBL" id="ATW27583.1"/>
    </source>
</evidence>
<dbReference type="EMBL" id="CP017634">
    <property type="protein sequence ID" value="ATW27583.1"/>
    <property type="molecule type" value="Genomic_DNA"/>
</dbReference>
<dbReference type="InterPro" id="IPR050763">
    <property type="entry name" value="ABC_transporter_ATP-binding"/>
</dbReference>
<dbReference type="GO" id="GO:0005524">
    <property type="term" value="F:ATP binding"/>
    <property type="evidence" value="ECO:0007669"/>
    <property type="project" value="UniProtKB-KW"/>
</dbReference>
<dbReference type="InterPro" id="IPR003439">
    <property type="entry name" value="ABC_transporter-like_ATP-bd"/>
</dbReference>
<dbReference type="GO" id="GO:0016887">
    <property type="term" value="F:ATP hydrolysis activity"/>
    <property type="evidence" value="ECO:0007669"/>
    <property type="project" value="InterPro"/>
</dbReference>
<dbReference type="InterPro" id="IPR017871">
    <property type="entry name" value="ABC_transporter-like_CS"/>
</dbReference>
<protein>
    <submittedName>
        <fullName evidence="5">Multidrug ABC transporter ATP-binding protein</fullName>
    </submittedName>
</protein>
<keyword evidence="1" id="KW-0813">Transport</keyword>
<reference evidence="5 6" key="1">
    <citation type="submission" date="2016-10" db="EMBL/GenBank/DDBJ databases">
        <title>Complete Genome Sequence of Peptococcaceae strain DCMF.</title>
        <authorList>
            <person name="Edwards R.J."/>
            <person name="Holland S.I."/>
            <person name="Deshpande N.P."/>
            <person name="Wong Y.K."/>
            <person name="Ertan H."/>
            <person name="Manefield M."/>
            <person name="Russell T.L."/>
            <person name="Lee M.J."/>
        </authorList>
    </citation>
    <scope>NUCLEOTIDE SEQUENCE [LARGE SCALE GENOMIC DNA]</scope>
    <source>
        <strain evidence="5 6">DCMF</strain>
    </source>
</reference>